<name>A0ABQ5DYS0_9ASTR</name>
<protein>
    <submittedName>
        <fullName evidence="1">Uncharacterized protein</fullName>
    </submittedName>
</protein>
<comment type="caution">
    <text evidence="1">The sequence shown here is derived from an EMBL/GenBank/DDBJ whole genome shotgun (WGS) entry which is preliminary data.</text>
</comment>
<evidence type="ECO:0000313" key="2">
    <source>
        <dbReference type="Proteomes" id="UP001151760"/>
    </source>
</evidence>
<proteinExistence type="predicted"/>
<organism evidence="1 2">
    <name type="scientific">Tanacetum coccineum</name>
    <dbReference type="NCBI Taxonomy" id="301880"/>
    <lineage>
        <taxon>Eukaryota</taxon>
        <taxon>Viridiplantae</taxon>
        <taxon>Streptophyta</taxon>
        <taxon>Embryophyta</taxon>
        <taxon>Tracheophyta</taxon>
        <taxon>Spermatophyta</taxon>
        <taxon>Magnoliopsida</taxon>
        <taxon>eudicotyledons</taxon>
        <taxon>Gunneridae</taxon>
        <taxon>Pentapetalae</taxon>
        <taxon>asterids</taxon>
        <taxon>campanulids</taxon>
        <taxon>Asterales</taxon>
        <taxon>Asteraceae</taxon>
        <taxon>Asteroideae</taxon>
        <taxon>Anthemideae</taxon>
        <taxon>Anthemidinae</taxon>
        <taxon>Tanacetum</taxon>
    </lineage>
</organism>
<reference evidence="1" key="1">
    <citation type="journal article" date="2022" name="Int. J. Mol. Sci.">
        <title>Draft Genome of Tanacetum Coccineum: Genomic Comparison of Closely Related Tanacetum-Family Plants.</title>
        <authorList>
            <person name="Yamashiro T."/>
            <person name="Shiraishi A."/>
            <person name="Nakayama K."/>
            <person name="Satake H."/>
        </authorList>
    </citation>
    <scope>NUCLEOTIDE SEQUENCE</scope>
</reference>
<reference evidence="1" key="2">
    <citation type="submission" date="2022-01" db="EMBL/GenBank/DDBJ databases">
        <authorList>
            <person name="Yamashiro T."/>
            <person name="Shiraishi A."/>
            <person name="Satake H."/>
            <person name="Nakayama K."/>
        </authorList>
    </citation>
    <scope>NUCLEOTIDE SEQUENCE</scope>
</reference>
<keyword evidence="2" id="KW-1185">Reference proteome</keyword>
<gene>
    <name evidence="1" type="ORF">Tco_0953061</name>
</gene>
<accession>A0ABQ5DYS0</accession>
<evidence type="ECO:0000313" key="1">
    <source>
        <dbReference type="EMBL" id="GJT44346.1"/>
    </source>
</evidence>
<sequence length="351" mass="39576">MYHRTRLFSWLYPYKSFSEKDFVVEMMHIGNKTFCLGGHGGQSCHCLTLLSLRNEAEESCHRHLLSLCVRRISPSLVQVTNATKAGEDVLLKHAVAIFMPKMIMEALEVKASFRELNKCTDSVVRRRVLDQEVSYGSIFANSYKTRLFRLAFWRNGHASSFSQTYVSLNGIRLLIMCLTLAKPHFHHGFCTVTIWLIVDLDILQQGVPSIVPLAYPNPPSLFGSLSSIRNGIRLRSNGLAISLLCVSLESHLVYGRKIAFVPCELIISYKTGVLRLHGFAIQEVIPKFPKQICLYILSFKDFTLFVPFNAVHIPLAVVAMLSTVDKYFHLINTLFMSSSVGMFSAASNSCR</sequence>
<dbReference type="EMBL" id="BQNB010015805">
    <property type="protein sequence ID" value="GJT44346.1"/>
    <property type="molecule type" value="Genomic_DNA"/>
</dbReference>
<dbReference type="Proteomes" id="UP001151760">
    <property type="component" value="Unassembled WGS sequence"/>
</dbReference>